<reference evidence="2" key="1">
    <citation type="submission" date="2022-08" db="UniProtKB">
        <authorList>
            <consortium name="EnsemblMetazoa"/>
        </authorList>
    </citation>
    <scope>IDENTIFICATION</scope>
</reference>
<proteinExistence type="predicted"/>
<dbReference type="EnsemblMetazoa" id="ACOM030210-RA">
    <property type="protein sequence ID" value="ACOM030210-PA.1"/>
    <property type="gene ID" value="ACOM030210"/>
</dbReference>
<feature type="signal peptide" evidence="1">
    <location>
        <begin position="1"/>
        <end position="34"/>
    </location>
</feature>
<dbReference type="AlphaFoldDB" id="A0A8W7PE49"/>
<evidence type="ECO:0000256" key="1">
    <source>
        <dbReference type="SAM" id="SignalP"/>
    </source>
</evidence>
<evidence type="ECO:0000313" key="2">
    <source>
        <dbReference type="EnsemblMetazoa" id="ACOM030210-PA.1"/>
    </source>
</evidence>
<organism evidence="2">
    <name type="scientific">Anopheles coluzzii</name>
    <name type="common">African malaria mosquito</name>
    <dbReference type="NCBI Taxonomy" id="1518534"/>
    <lineage>
        <taxon>Eukaryota</taxon>
        <taxon>Metazoa</taxon>
        <taxon>Ecdysozoa</taxon>
        <taxon>Arthropoda</taxon>
        <taxon>Hexapoda</taxon>
        <taxon>Insecta</taxon>
        <taxon>Pterygota</taxon>
        <taxon>Neoptera</taxon>
        <taxon>Endopterygota</taxon>
        <taxon>Diptera</taxon>
        <taxon>Nematocera</taxon>
        <taxon>Culicoidea</taxon>
        <taxon>Culicidae</taxon>
        <taxon>Anophelinae</taxon>
        <taxon>Anopheles</taxon>
    </lineage>
</organism>
<keyword evidence="1" id="KW-0732">Signal</keyword>
<dbReference type="Proteomes" id="UP000075882">
    <property type="component" value="Unassembled WGS sequence"/>
</dbReference>
<protein>
    <recommendedName>
        <fullName evidence="3">Secreted protein</fullName>
    </recommendedName>
</protein>
<accession>A0A8W7PE49</accession>
<feature type="chain" id="PRO_5036471672" description="Secreted protein" evidence="1">
    <location>
        <begin position="35"/>
        <end position="346"/>
    </location>
</feature>
<name>A0A8W7PE49_ANOCL</name>
<evidence type="ECO:0008006" key="3">
    <source>
        <dbReference type="Google" id="ProtNLM"/>
    </source>
</evidence>
<sequence length="346" mass="38092">MWFPLWFKRPSICGFVCFCLLFDVAQHIARVAIGGQFPDTVEQEQQRVVGHYQVLQVLAALDVRVVAPEQQHKQAAQILGAAYLELFLRRSSFFSCTETGLRCLLAALKRCFWLEGGFWWTGFWCGLSSSLLEFRGLLVVTELLLLLLLMLLLLMCPGPVAGRTQPSLDAAFAFSVWWYIWWDLIARESMICVGKSATMRVTCGASDAHSLLMDDGILPLPKMQIALISPAGSKCGCVWCGGGGLDRGWLGAGCPGPLLLPARRRHSPLSDESDVGSEVSIGLESPLHCFGGDVLLSLSSELSDSVDSNHRLSSFWSVLMCWSLYMSATSCAIVTPQYARCGQDIR</sequence>